<dbReference type="GO" id="GO:0005634">
    <property type="term" value="C:nucleus"/>
    <property type="evidence" value="ECO:0007669"/>
    <property type="project" value="TreeGrafter"/>
</dbReference>
<feature type="region of interest" description="Disordered" evidence="1">
    <location>
        <begin position="797"/>
        <end position="819"/>
    </location>
</feature>
<dbReference type="GO" id="GO:0048255">
    <property type="term" value="P:mRNA stabilization"/>
    <property type="evidence" value="ECO:0007669"/>
    <property type="project" value="TreeGrafter"/>
</dbReference>
<reference evidence="2" key="1">
    <citation type="journal article" date="2023" name="Mol. Biol. Evol.">
        <title>Third-Generation Sequencing Reveals the Adaptive Role of the Epigenome in Three Deep-Sea Polychaetes.</title>
        <authorList>
            <person name="Perez M."/>
            <person name="Aroh O."/>
            <person name="Sun Y."/>
            <person name="Lan Y."/>
            <person name="Juniper S.K."/>
            <person name="Young C.R."/>
            <person name="Angers B."/>
            <person name="Qian P.Y."/>
        </authorList>
    </citation>
    <scope>NUCLEOTIDE SEQUENCE</scope>
    <source>
        <strain evidence="2">R07B-5</strain>
    </source>
</reference>
<feature type="region of interest" description="Disordered" evidence="1">
    <location>
        <begin position="293"/>
        <end position="315"/>
    </location>
</feature>
<proteinExistence type="predicted"/>
<dbReference type="PANTHER" id="PTHR33861">
    <property type="entry name" value="PROTEIN CBG18333"/>
    <property type="match status" value="1"/>
</dbReference>
<evidence type="ECO:0008006" key="4">
    <source>
        <dbReference type="Google" id="ProtNLM"/>
    </source>
</evidence>
<feature type="compositionally biased region" description="Polar residues" evidence="1">
    <location>
        <begin position="34"/>
        <end position="48"/>
    </location>
</feature>
<dbReference type="Pfam" id="PF15189">
    <property type="entry name" value="MEIOC"/>
    <property type="match status" value="1"/>
</dbReference>
<evidence type="ECO:0000256" key="1">
    <source>
        <dbReference type="SAM" id="MobiDB-lite"/>
    </source>
</evidence>
<dbReference type="GO" id="GO:0005737">
    <property type="term" value="C:cytoplasm"/>
    <property type="evidence" value="ECO:0007669"/>
    <property type="project" value="TreeGrafter"/>
</dbReference>
<evidence type="ECO:0000313" key="2">
    <source>
        <dbReference type="EMBL" id="KAK2171255.1"/>
    </source>
</evidence>
<name>A0AAD9KI86_RIDPI</name>
<protein>
    <recommendedName>
        <fullName evidence="4">Meiosis-specific coiled-coil domain-containing protein MEIOC</fullName>
    </recommendedName>
</protein>
<sequence length="986" mass="108785">MKEQKRSSKTIDIVSYASRFKYNPEANPFLPGNDQGSFSDSPVPTANSMATTSSVQASINMPMVHRTNKAFTSYRNGQVASSIDGVLDAFGSNGSGHFEDAMLRQQHQQGVDPTSYYTTWSHVDSQATAPADISLNFTPTCDTHLAPDQLGSNAFCSDTANKFKASEQFLEKLDGTVVDRLVDGLGSSASPNAGFILNDFLSKLIDDDSHSQLSVDNGFCDGNSVESKSKSTHSGDVYSFDGSPGNNLSLWSSGGATSSTPSIHSEHNSVSYGSLERTDHLWDLDQHDLGSSFLPDTSAGYTDPQYTVREQPRQSQYNRERLHYTKSLQQQQQQQQQQHLPLFTTRHLADGADILMSASQHQAVGIEQRQSGAHGRVVGLDKWPAHPSEYGNGQDDVFRESTHFEAPSRGRHGTLPLYAHPETNGHDMTQSADVFDKELLVKKLLAQQQAQQLHMSAGGATVCSSGSDLLQSAMREKAYDRGRLHVDMRPCDSHTVQFRSQPPVSNVMQPISVMTQSPSGYIGGGYSNPCTPDSLSDGNGGQVPFEVQQQQQAVANACYHRILMQQQQKVSFQKFIPHSVPHQSPIATTYERRPTVAAQPGPPTMASYRAAHSFPFYTRQRHVSDTGYDMRYAGGSAEACLPHGSLSLPDHFSTEHPVPFPKEFAYAHHRGQIIDDIVLPEFTSGLPPATAAFPAKFHPTFPPPHLQGQFGMEATFDPYCQQFEPIIRSRVAPPFFGSGHDVYFDMFSHHFLNGMPPFFHGFKPPRRTGPSNELHVCLEEASEQFKNLEKERKKTEAELARQNPGKKLSSANNITIPRLPSNPSRVDRLIIDSLREHAKVTTLNGKMEKLRGKTLHPNILSAMDMWLEGIRKVQTRRKEEIVNATNRHRNGGPRYQEEKDVLALAAAIRELTMQTCRSRTAMWCALQLSSQDMPPQCLKSAEMASHGFSNFLGANVIGQVDATSDGGQEVKESDVTKDSAESSSEN</sequence>
<evidence type="ECO:0000313" key="3">
    <source>
        <dbReference type="Proteomes" id="UP001209878"/>
    </source>
</evidence>
<dbReference type="EMBL" id="JAODUO010001086">
    <property type="protein sequence ID" value="KAK2171255.1"/>
    <property type="molecule type" value="Genomic_DNA"/>
</dbReference>
<keyword evidence="3" id="KW-1185">Reference proteome</keyword>
<feature type="compositionally biased region" description="Basic and acidic residues" evidence="1">
    <location>
        <begin position="968"/>
        <end position="980"/>
    </location>
</feature>
<dbReference type="AlphaFoldDB" id="A0AAD9KI86"/>
<comment type="caution">
    <text evidence="2">The sequence shown here is derived from an EMBL/GenBank/DDBJ whole genome shotgun (WGS) entry which is preliminary data.</text>
</comment>
<dbReference type="GO" id="GO:0007144">
    <property type="term" value="P:female meiosis I"/>
    <property type="evidence" value="ECO:0007669"/>
    <property type="project" value="TreeGrafter"/>
</dbReference>
<gene>
    <name evidence="2" type="ORF">NP493_1086g00016</name>
</gene>
<feature type="region of interest" description="Disordered" evidence="1">
    <location>
        <begin position="251"/>
        <end position="270"/>
    </location>
</feature>
<dbReference type="GO" id="GO:0007141">
    <property type="term" value="P:male meiosis I"/>
    <property type="evidence" value="ECO:0007669"/>
    <property type="project" value="TreeGrafter"/>
</dbReference>
<organism evidence="2 3">
    <name type="scientific">Ridgeia piscesae</name>
    <name type="common">Tubeworm</name>
    <dbReference type="NCBI Taxonomy" id="27915"/>
    <lineage>
        <taxon>Eukaryota</taxon>
        <taxon>Metazoa</taxon>
        <taxon>Spiralia</taxon>
        <taxon>Lophotrochozoa</taxon>
        <taxon>Annelida</taxon>
        <taxon>Polychaeta</taxon>
        <taxon>Sedentaria</taxon>
        <taxon>Canalipalpata</taxon>
        <taxon>Sabellida</taxon>
        <taxon>Siboglinidae</taxon>
        <taxon>Ridgeia</taxon>
    </lineage>
</organism>
<feature type="region of interest" description="Disordered" evidence="1">
    <location>
        <begin position="963"/>
        <end position="986"/>
    </location>
</feature>
<dbReference type="Proteomes" id="UP001209878">
    <property type="component" value="Unassembled WGS sequence"/>
</dbReference>
<dbReference type="PANTHER" id="PTHR33861:SF5">
    <property type="entry name" value="GAMMA-TUBULIN COMPLEX COMPONENT"/>
    <property type="match status" value="1"/>
</dbReference>
<feature type="region of interest" description="Disordered" evidence="1">
    <location>
        <begin position="27"/>
        <end position="48"/>
    </location>
</feature>
<accession>A0AAD9KI86</accession>
<dbReference type="InterPro" id="IPR027963">
    <property type="entry name" value="MEIOC"/>
</dbReference>